<reference evidence="3" key="2">
    <citation type="submission" date="2021-04" db="EMBL/GenBank/DDBJ databases">
        <authorList>
            <person name="Gilroy R."/>
        </authorList>
    </citation>
    <scope>NUCLEOTIDE SEQUENCE</scope>
    <source>
        <strain evidence="3">ChiHjej12B11-16260</strain>
    </source>
</reference>
<organism evidence="3 4">
    <name type="scientific">Candidatus Barnesiella excrementipullorum</name>
    <dbReference type="NCBI Taxonomy" id="2838479"/>
    <lineage>
        <taxon>Bacteria</taxon>
        <taxon>Pseudomonadati</taxon>
        <taxon>Bacteroidota</taxon>
        <taxon>Bacteroidia</taxon>
        <taxon>Bacteroidales</taxon>
        <taxon>Barnesiellaceae</taxon>
        <taxon>Barnesiella</taxon>
    </lineage>
</organism>
<protein>
    <submittedName>
        <fullName evidence="3">DUF3098 domain-containing protein</fullName>
    </submittedName>
</protein>
<evidence type="ECO:0000313" key="4">
    <source>
        <dbReference type="Proteomes" id="UP000824246"/>
    </source>
</evidence>
<reference evidence="3" key="1">
    <citation type="journal article" date="2021" name="PeerJ">
        <title>Extensive microbial diversity within the chicken gut microbiome revealed by metagenomics and culture.</title>
        <authorList>
            <person name="Gilroy R."/>
            <person name="Ravi A."/>
            <person name="Getino M."/>
            <person name="Pursley I."/>
            <person name="Horton D.L."/>
            <person name="Alikhan N.F."/>
            <person name="Baker D."/>
            <person name="Gharbi K."/>
            <person name="Hall N."/>
            <person name="Watson M."/>
            <person name="Adriaenssens E.M."/>
            <person name="Foster-Nyarko E."/>
            <person name="Jarju S."/>
            <person name="Secka A."/>
            <person name="Antonio M."/>
            <person name="Oren A."/>
            <person name="Chaudhuri R.R."/>
            <person name="La Ragione R."/>
            <person name="Hildebrand F."/>
            <person name="Pallen M.J."/>
        </authorList>
    </citation>
    <scope>NUCLEOTIDE SEQUENCE</scope>
    <source>
        <strain evidence="3">ChiHjej12B11-16260</strain>
    </source>
</reference>
<accession>A0A9D2AQC8</accession>
<feature type="transmembrane region" description="Helical" evidence="2">
    <location>
        <begin position="73"/>
        <end position="91"/>
    </location>
</feature>
<dbReference type="Proteomes" id="UP000824246">
    <property type="component" value="Unassembled WGS sequence"/>
</dbReference>
<comment type="caution">
    <text evidence="3">The sequence shown here is derived from an EMBL/GenBank/DDBJ whole genome shotgun (WGS) entry which is preliminary data.</text>
</comment>
<keyword evidence="2" id="KW-1133">Transmembrane helix</keyword>
<evidence type="ECO:0000313" key="3">
    <source>
        <dbReference type="EMBL" id="HIX45176.1"/>
    </source>
</evidence>
<keyword evidence="2" id="KW-0812">Transmembrane</keyword>
<dbReference type="AlphaFoldDB" id="A0A9D2AQC8"/>
<proteinExistence type="predicted"/>
<keyword evidence="2" id="KW-0472">Membrane</keyword>
<name>A0A9D2AQC8_9BACT</name>
<dbReference type="Pfam" id="PF11297">
    <property type="entry name" value="DUF3098"/>
    <property type="match status" value="1"/>
</dbReference>
<evidence type="ECO:0000256" key="2">
    <source>
        <dbReference type="SAM" id="Phobius"/>
    </source>
</evidence>
<evidence type="ECO:0000256" key="1">
    <source>
        <dbReference type="SAM" id="MobiDB-lite"/>
    </source>
</evidence>
<dbReference type="InterPro" id="IPR021448">
    <property type="entry name" value="DUF3098"/>
</dbReference>
<gene>
    <name evidence="3" type="ORF">H9982_03040</name>
</gene>
<sequence>MASKNTAKSKQPSTDNSPAPQPETQLHFALGKQNYLLIALSFLLVIAGFVLMLGSGTTETQYNPDIFSTRRIVIAPSIAFLGFVCMLFAILRKPNK</sequence>
<feature type="region of interest" description="Disordered" evidence="1">
    <location>
        <begin position="1"/>
        <end position="23"/>
    </location>
</feature>
<dbReference type="EMBL" id="DXFB01000082">
    <property type="protein sequence ID" value="HIX45176.1"/>
    <property type="molecule type" value="Genomic_DNA"/>
</dbReference>
<feature type="transmembrane region" description="Helical" evidence="2">
    <location>
        <begin position="35"/>
        <end position="53"/>
    </location>
</feature>